<dbReference type="EMBL" id="SRLD01000014">
    <property type="protein sequence ID" value="TGE16788.1"/>
    <property type="molecule type" value="Genomic_DNA"/>
</dbReference>
<feature type="transmembrane region" description="Helical" evidence="1">
    <location>
        <begin position="12"/>
        <end position="30"/>
    </location>
</feature>
<dbReference type="Gene3D" id="1.20.144.10">
    <property type="entry name" value="Phosphatidic acid phosphatase type 2/haloperoxidase"/>
    <property type="match status" value="1"/>
</dbReference>
<gene>
    <name evidence="3" type="ORF">E5J99_08745</name>
</gene>
<dbReference type="SUPFAM" id="SSF48317">
    <property type="entry name" value="Acid phosphatase/Vanadium-dependent haloperoxidase"/>
    <property type="match status" value="1"/>
</dbReference>
<evidence type="ECO:0000313" key="4">
    <source>
        <dbReference type="Proteomes" id="UP000297739"/>
    </source>
</evidence>
<keyword evidence="4" id="KW-1185">Reference proteome</keyword>
<name>A0A4Z0PMG4_9BACT</name>
<keyword evidence="1" id="KW-1133">Transmembrane helix</keyword>
<organism evidence="3 4">
    <name type="scientific">Hymenobacter elongatus</name>
    <dbReference type="NCBI Taxonomy" id="877208"/>
    <lineage>
        <taxon>Bacteria</taxon>
        <taxon>Pseudomonadati</taxon>
        <taxon>Bacteroidota</taxon>
        <taxon>Cytophagia</taxon>
        <taxon>Cytophagales</taxon>
        <taxon>Hymenobacteraceae</taxon>
        <taxon>Hymenobacter</taxon>
    </lineage>
</organism>
<dbReference type="Pfam" id="PF01569">
    <property type="entry name" value="PAP2"/>
    <property type="match status" value="1"/>
</dbReference>
<evidence type="ECO:0000259" key="2">
    <source>
        <dbReference type="SMART" id="SM00014"/>
    </source>
</evidence>
<dbReference type="Proteomes" id="UP000297739">
    <property type="component" value="Unassembled WGS sequence"/>
</dbReference>
<evidence type="ECO:0000313" key="3">
    <source>
        <dbReference type="EMBL" id="TGE16788.1"/>
    </source>
</evidence>
<comment type="caution">
    <text evidence="3">The sequence shown here is derived from an EMBL/GenBank/DDBJ whole genome shotgun (WGS) entry which is preliminary data.</text>
</comment>
<feature type="transmembrane region" description="Helical" evidence="1">
    <location>
        <begin position="95"/>
        <end position="114"/>
    </location>
</feature>
<feature type="transmembrane region" description="Helical" evidence="1">
    <location>
        <begin position="199"/>
        <end position="218"/>
    </location>
</feature>
<feature type="transmembrane region" description="Helical" evidence="1">
    <location>
        <begin position="169"/>
        <end position="187"/>
    </location>
</feature>
<keyword evidence="1" id="KW-0472">Membrane</keyword>
<proteinExistence type="predicted"/>
<protein>
    <submittedName>
        <fullName evidence="3">Phosphatase PAP2 family protein</fullName>
    </submittedName>
</protein>
<dbReference type="InterPro" id="IPR036938">
    <property type="entry name" value="PAP2/HPO_sf"/>
</dbReference>
<feature type="transmembrane region" description="Helical" evidence="1">
    <location>
        <begin position="68"/>
        <end position="89"/>
    </location>
</feature>
<dbReference type="InterPro" id="IPR000326">
    <property type="entry name" value="PAP2/HPO"/>
</dbReference>
<feature type="domain" description="Phosphatidic acid phosphatase type 2/haloperoxidase" evidence="2">
    <location>
        <begin position="97"/>
        <end position="207"/>
    </location>
</feature>
<accession>A0A4Z0PMG4</accession>
<dbReference type="OrthoDB" id="5957767at2"/>
<dbReference type="AlphaFoldDB" id="A0A4Z0PMG4"/>
<dbReference type="SMART" id="SM00014">
    <property type="entry name" value="acidPPc"/>
    <property type="match status" value="1"/>
</dbReference>
<dbReference type="RefSeq" id="WP_135497346.1">
    <property type="nucleotide sequence ID" value="NZ_SRLD01000014.1"/>
</dbReference>
<keyword evidence="1" id="KW-0812">Transmembrane</keyword>
<evidence type="ECO:0000256" key="1">
    <source>
        <dbReference type="SAM" id="Phobius"/>
    </source>
</evidence>
<reference evidence="3 4" key="1">
    <citation type="submission" date="2019-04" db="EMBL/GenBank/DDBJ databases">
        <authorList>
            <person name="Feng G."/>
            <person name="Zhang J."/>
            <person name="Zhu H."/>
        </authorList>
    </citation>
    <scope>NUCLEOTIDE SEQUENCE [LARGE SCALE GENOMIC DNA]</scope>
    <source>
        <strain evidence="3 4">JCM 17223</strain>
    </source>
</reference>
<sequence>MLYPVLLTTRRFLWLTALLVPLCGLLIVFIDQPLARFCHAHSAGLKPFFGGFTGAAEVVHEATMKTRLFGIPALFVALVLLYAVGRWLLKLPQASVFLVVVVAHLASVGTSNVLKGVVSRLRPEVLFSTGYPDWGFNYPHHAHAGSFPSTHTATFFSLFVPLALAFPRLSAPLLVVPVLIGVGRLVLEMHYLSDVLFSVWLVVLFTFLAGQLAHLPLVSGRHAALAEK</sequence>